<dbReference type="KEGG" id="lsl:LSL_1828"/>
<keyword evidence="2" id="KW-1185">Reference proteome</keyword>
<gene>
    <name evidence="1" type="ordered locus">LSL_1828</name>
</gene>
<name>Q1WR65_LIGS1</name>
<geneLocation type="plasmid" evidence="1 2">
    <name>pMP118</name>
</geneLocation>
<keyword evidence="1" id="KW-0614">Plasmid</keyword>
<organism evidence="1 2">
    <name type="scientific">Ligilactobacillus salivarius (strain UCC118)</name>
    <name type="common">Lactobacillus salivarius</name>
    <dbReference type="NCBI Taxonomy" id="362948"/>
    <lineage>
        <taxon>Bacteria</taxon>
        <taxon>Bacillati</taxon>
        <taxon>Bacillota</taxon>
        <taxon>Bacilli</taxon>
        <taxon>Lactobacillales</taxon>
        <taxon>Lactobacillaceae</taxon>
        <taxon>Ligilactobacillus</taxon>
    </lineage>
</organism>
<dbReference type="HOGENOM" id="CLU_194504_0_0_9"/>
<proteinExistence type="predicted"/>
<dbReference type="PATRIC" id="fig|362948.14.peg.1950"/>
<dbReference type="Proteomes" id="UP000006559">
    <property type="component" value="Plasmid pMP118"/>
</dbReference>
<reference evidence="1 2" key="1">
    <citation type="journal article" date="2006" name="Proc. Natl. Acad. Sci. U.S.A.">
        <title>Multireplicon genome architecture of Lactobacillus salivarius.</title>
        <authorList>
            <person name="Claesson M.J."/>
            <person name="Li Y."/>
            <person name="Leahy S."/>
            <person name="Canchaya C."/>
            <person name="van Pijkeren J.P."/>
            <person name="Cerdeno-Tarraga A.M."/>
            <person name="Parkhill J."/>
            <person name="Flynn S."/>
            <person name="O'Sullivan G.C."/>
            <person name="Collins J.K."/>
            <person name="Higgins D."/>
            <person name="Shanahan F."/>
            <person name="Fitzgerald G.F."/>
            <person name="van Sinderen D."/>
            <person name="O'Toole P.W."/>
        </authorList>
    </citation>
    <scope>NUCLEOTIDE SEQUENCE [LARGE SCALE GENOMIC DNA]</scope>
    <source>
        <strain evidence="1 2">UCC118</strain>
    </source>
</reference>
<dbReference type="AlphaFoldDB" id="Q1WR65"/>
<evidence type="ECO:0000313" key="2">
    <source>
        <dbReference type="Proteomes" id="UP000006559"/>
    </source>
</evidence>
<protein>
    <submittedName>
        <fullName evidence="1">Uncharacterized protein</fullName>
    </submittedName>
</protein>
<dbReference type="EMBL" id="CP000234">
    <property type="protein sequence ID" value="ABE00633.1"/>
    <property type="molecule type" value="Genomic_DNA"/>
</dbReference>
<accession>Q1WR65</accession>
<sequence>MAKIKYFIQKAYLFYIKRKGCAFIMDTKEFNVERFSAELSRMNKEYQKLDDTPYNQGAKDVLAKVIYELHSNFVQPEEEVQD</sequence>
<evidence type="ECO:0000313" key="1">
    <source>
        <dbReference type="EMBL" id="ABE00633.1"/>
    </source>
</evidence>